<evidence type="ECO:0000313" key="2">
    <source>
        <dbReference type="Proteomes" id="UP000008022"/>
    </source>
</evidence>
<keyword evidence="2" id="KW-1185">Reference proteome</keyword>
<protein>
    <submittedName>
        <fullName evidence="1">Uncharacterized protein</fullName>
    </submittedName>
</protein>
<name>A0A0E0RHC2_ORYRU</name>
<proteinExistence type="predicted"/>
<dbReference type="Gramene" id="ORUFI12G13370.1">
    <property type="protein sequence ID" value="ORUFI12G13370.1"/>
    <property type="gene ID" value="ORUFI12G13370"/>
</dbReference>
<reference evidence="1" key="2">
    <citation type="submission" date="2015-06" db="UniProtKB">
        <authorList>
            <consortium name="EnsemblPlants"/>
        </authorList>
    </citation>
    <scope>IDENTIFICATION</scope>
</reference>
<sequence>MKIYGLEAAEKFDEFNGVIKKLFDVYATSACATSKKKGAEMHVHQLQIQSDPVHNTDEFDDIFNENDSSHDHEQHFQRFLLERSYKTQAIINELDIESVERHLANLLIVEKEENNDDMEQDDVLMDEMDE</sequence>
<dbReference type="STRING" id="4529.A0A0E0RHC2"/>
<evidence type="ECO:0000313" key="1">
    <source>
        <dbReference type="EnsemblPlants" id="ORUFI12G13370.1"/>
    </source>
</evidence>
<accession>A0A0E0RHC2</accession>
<dbReference type="AlphaFoldDB" id="A0A0E0RHC2"/>
<reference evidence="2" key="1">
    <citation type="submission" date="2013-06" db="EMBL/GenBank/DDBJ databases">
        <authorList>
            <person name="Zhao Q."/>
        </authorList>
    </citation>
    <scope>NUCLEOTIDE SEQUENCE</scope>
    <source>
        <strain evidence="2">cv. W1943</strain>
    </source>
</reference>
<dbReference type="Proteomes" id="UP000008022">
    <property type="component" value="Unassembled WGS sequence"/>
</dbReference>
<dbReference type="HOGENOM" id="CLU_1941530_0_0_1"/>
<organism evidence="1 2">
    <name type="scientific">Oryza rufipogon</name>
    <name type="common">Brownbeard rice</name>
    <name type="synonym">Asian wild rice</name>
    <dbReference type="NCBI Taxonomy" id="4529"/>
    <lineage>
        <taxon>Eukaryota</taxon>
        <taxon>Viridiplantae</taxon>
        <taxon>Streptophyta</taxon>
        <taxon>Embryophyta</taxon>
        <taxon>Tracheophyta</taxon>
        <taxon>Spermatophyta</taxon>
        <taxon>Magnoliopsida</taxon>
        <taxon>Liliopsida</taxon>
        <taxon>Poales</taxon>
        <taxon>Poaceae</taxon>
        <taxon>BOP clade</taxon>
        <taxon>Oryzoideae</taxon>
        <taxon>Oryzeae</taxon>
        <taxon>Oryzinae</taxon>
        <taxon>Oryza</taxon>
    </lineage>
</organism>
<dbReference type="EnsemblPlants" id="ORUFI12G13370.1">
    <property type="protein sequence ID" value="ORUFI12G13370.1"/>
    <property type="gene ID" value="ORUFI12G13370"/>
</dbReference>